<reference evidence="4" key="1">
    <citation type="submission" date="2017-09" db="EMBL/GenBank/DDBJ databases">
        <title>Depth-based differentiation of microbial function through sediment-hosted aquifers and enrichment of novel symbionts in the deep terrestrial subsurface.</title>
        <authorList>
            <person name="Probst A.J."/>
            <person name="Ladd B."/>
            <person name="Jarett J.K."/>
            <person name="Geller-Mcgrath D.E."/>
            <person name="Sieber C.M.K."/>
            <person name="Emerson J.B."/>
            <person name="Anantharaman K."/>
            <person name="Thomas B.C."/>
            <person name="Malmstrom R."/>
            <person name="Stieglmeier M."/>
            <person name="Klingl A."/>
            <person name="Woyke T."/>
            <person name="Ryan C.M."/>
            <person name="Banfield J.F."/>
        </authorList>
    </citation>
    <scope>NUCLEOTIDE SEQUENCE [LARGE SCALE GENOMIC DNA]</scope>
</reference>
<dbReference type="AlphaFoldDB" id="A0A2M7V6H4"/>
<organism evidence="3 4">
    <name type="scientific">Candidatus Magasanikbacteria bacterium CG_4_10_14_0_2_um_filter_37_12</name>
    <dbReference type="NCBI Taxonomy" id="1974637"/>
    <lineage>
        <taxon>Bacteria</taxon>
        <taxon>Candidatus Magasanikiibacteriota</taxon>
    </lineage>
</organism>
<evidence type="ECO:0000313" key="4">
    <source>
        <dbReference type="Proteomes" id="UP000228568"/>
    </source>
</evidence>
<sequence length="198" mass="23108">MFIAIYGVNNLGKTTQAKKIVQSLIKEGYEAEYIKYPIYGLEPTGSMLNDYLRGGNPKEFNHREAQTLYVLNRFHYQPILKEKLDSGLYIVAEDYIHTGISWGVASGVDKDYLSRINEPLIKEDIAFFFDGKRFLKSKEEGHAHETDDQLVAQVRRIQQEMSEEYSWHTIDANKPVEDIHTQIWEILKQHLKRSRKKT</sequence>
<dbReference type="Pfam" id="PF02223">
    <property type="entry name" value="Thymidylate_kin"/>
    <property type="match status" value="1"/>
</dbReference>
<dbReference type="GO" id="GO:0006233">
    <property type="term" value="P:dTDP biosynthetic process"/>
    <property type="evidence" value="ECO:0007669"/>
    <property type="project" value="TreeGrafter"/>
</dbReference>
<protein>
    <recommendedName>
        <fullName evidence="2">Thymidylate kinase-like domain-containing protein</fullName>
    </recommendedName>
</protein>
<dbReference type="GO" id="GO:0006235">
    <property type="term" value="P:dTTP biosynthetic process"/>
    <property type="evidence" value="ECO:0007669"/>
    <property type="project" value="TreeGrafter"/>
</dbReference>
<comment type="caution">
    <text evidence="3">The sequence shown here is derived from an EMBL/GenBank/DDBJ whole genome shotgun (WGS) entry which is preliminary data.</text>
</comment>
<evidence type="ECO:0000259" key="2">
    <source>
        <dbReference type="Pfam" id="PF02223"/>
    </source>
</evidence>
<dbReference type="PANTHER" id="PTHR10344:SF1">
    <property type="entry name" value="THYMIDYLATE KINASE"/>
    <property type="match status" value="1"/>
</dbReference>
<comment type="similarity">
    <text evidence="1">Belongs to the thymidylate kinase family.</text>
</comment>
<dbReference type="InterPro" id="IPR027417">
    <property type="entry name" value="P-loop_NTPase"/>
</dbReference>
<evidence type="ECO:0000313" key="3">
    <source>
        <dbReference type="EMBL" id="PIZ94266.1"/>
    </source>
</evidence>
<evidence type="ECO:0000256" key="1">
    <source>
        <dbReference type="ARBA" id="ARBA00009776"/>
    </source>
</evidence>
<dbReference type="InterPro" id="IPR039430">
    <property type="entry name" value="Thymidylate_kin-like_dom"/>
</dbReference>
<dbReference type="GO" id="GO:0005737">
    <property type="term" value="C:cytoplasm"/>
    <property type="evidence" value="ECO:0007669"/>
    <property type="project" value="TreeGrafter"/>
</dbReference>
<gene>
    <name evidence="3" type="ORF">COX81_04095</name>
</gene>
<dbReference type="SUPFAM" id="SSF52540">
    <property type="entry name" value="P-loop containing nucleoside triphosphate hydrolases"/>
    <property type="match status" value="1"/>
</dbReference>
<dbReference type="PANTHER" id="PTHR10344">
    <property type="entry name" value="THYMIDYLATE KINASE"/>
    <property type="match status" value="1"/>
</dbReference>
<dbReference type="GO" id="GO:0006227">
    <property type="term" value="P:dUDP biosynthetic process"/>
    <property type="evidence" value="ECO:0007669"/>
    <property type="project" value="TreeGrafter"/>
</dbReference>
<dbReference type="GO" id="GO:0004798">
    <property type="term" value="F:dTMP kinase activity"/>
    <property type="evidence" value="ECO:0007669"/>
    <property type="project" value="TreeGrafter"/>
</dbReference>
<accession>A0A2M7V6H4</accession>
<dbReference type="Gene3D" id="3.40.50.300">
    <property type="entry name" value="P-loop containing nucleotide triphosphate hydrolases"/>
    <property type="match status" value="1"/>
</dbReference>
<dbReference type="EMBL" id="PFPK01000047">
    <property type="protein sequence ID" value="PIZ94266.1"/>
    <property type="molecule type" value="Genomic_DNA"/>
</dbReference>
<feature type="domain" description="Thymidylate kinase-like" evidence="2">
    <location>
        <begin position="7"/>
        <end position="183"/>
    </location>
</feature>
<proteinExistence type="inferred from homology"/>
<name>A0A2M7V6H4_9BACT</name>
<dbReference type="Proteomes" id="UP000228568">
    <property type="component" value="Unassembled WGS sequence"/>
</dbReference>